<organism evidence="1 2">
    <name type="scientific">Siccibacter turicensis</name>
    <dbReference type="NCBI Taxonomy" id="357233"/>
    <lineage>
        <taxon>Bacteria</taxon>
        <taxon>Pseudomonadati</taxon>
        <taxon>Pseudomonadota</taxon>
        <taxon>Gammaproteobacteria</taxon>
        <taxon>Enterobacterales</taxon>
        <taxon>Enterobacteriaceae</taxon>
        <taxon>Siccibacter</taxon>
    </lineage>
</organism>
<evidence type="ECO:0000313" key="2">
    <source>
        <dbReference type="Proteomes" id="UP000240212"/>
    </source>
</evidence>
<dbReference type="RefSeq" id="WP_106877224.1">
    <property type="nucleotide sequence ID" value="NZ_PYEP01000004.1"/>
</dbReference>
<name>A0A2P8VJ57_9ENTR</name>
<dbReference type="Proteomes" id="UP000240212">
    <property type="component" value="Unassembled WGS sequence"/>
</dbReference>
<dbReference type="Gene3D" id="3.90.1720.10">
    <property type="entry name" value="endopeptidase domain like (from Nostoc punctiforme)"/>
    <property type="match status" value="1"/>
</dbReference>
<comment type="caution">
    <text evidence="1">The sequence shown here is derived from an EMBL/GenBank/DDBJ whole genome shotgun (WGS) entry which is preliminary data.</text>
</comment>
<evidence type="ECO:0008006" key="3">
    <source>
        <dbReference type="Google" id="ProtNLM"/>
    </source>
</evidence>
<dbReference type="EMBL" id="PYEP01000004">
    <property type="protein sequence ID" value="PSN07584.1"/>
    <property type="molecule type" value="Genomic_DNA"/>
</dbReference>
<dbReference type="AlphaFoldDB" id="A0A2P8VJ57"/>
<evidence type="ECO:0000313" key="1">
    <source>
        <dbReference type="EMBL" id="PSN07584.1"/>
    </source>
</evidence>
<sequence length="122" mass="13840">MSWNKQEAVLYLRMHALGKSHSECAKYTRRAIEAGGIRIERTHDAKDYGPLLLRAGFRELPPGSTLHSGDVAVIQPYPGGNPSGHMTMYDGTEWISDFHQQSMYPGPGYRKMLPPFKIYRMN</sequence>
<gene>
    <name evidence="1" type="ORF">C7G83_10650</name>
</gene>
<dbReference type="OrthoDB" id="5522511at2"/>
<keyword evidence="2" id="KW-1185">Reference proteome</keyword>
<reference evidence="1 2" key="1">
    <citation type="submission" date="2018-03" db="EMBL/GenBank/DDBJ databases">
        <title>Draft genome sequence of the first documented clinical Siccibacter turicensis isolate in Austria.</title>
        <authorList>
            <person name="Lepuschitz S."/>
            <person name="Pekard-Amenitsch S."/>
            <person name="Haunold R."/>
            <person name="Schill S."/>
            <person name="Mach R."/>
            <person name="Allerberger F."/>
            <person name="Ruppitsch W."/>
            <person name="Forsythe S.J."/>
        </authorList>
    </citation>
    <scope>NUCLEOTIDE SEQUENCE [LARGE SCALE GENOMIC DNA]</scope>
    <source>
        <strain evidence="1 2">6100069499-17</strain>
    </source>
</reference>
<protein>
    <recommendedName>
        <fullName evidence="3">NlpC/P60 domain-containing protein</fullName>
    </recommendedName>
</protein>
<accession>A0A2P8VJ57</accession>
<proteinExistence type="predicted"/>